<evidence type="ECO:0000313" key="2">
    <source>
        <dbReference type="EMBL" id="KAF7350521.1"/>
    </source>
</evidence>
<evidence type="ECO:0000313" key="3">
    <source>
        <dbReference type="Proteomes" id="UP000620124"/>
    </source>
</evidence>
<dbReference type="EMBL" id="JACAZI010000010">
    <property type="protein sequence ID" value="KAF7350521.1"/>
    <property type="molecule type" value="Genomic_DNA"/>
</dbReference>
<accession>A0A8H6Y1K0</accession>
<evidence type="ECO:0000256" key="1">
    <source>
        <dbReference type="SAM" id="MobiDB-lite"/>
    </source>
</evidence>
<name>A0A8H6Y1K0_9AGAR</name>
<feature type="compositionally biased region" description="Basic and acidic residues" evidence="1">
    <location>
        <begin position="1"/>
        <end position="22"/>
    </location>
</feature>
<dbReference type="AlphaFoldDB" id="A0A8H6Y1K0"/>
<feature type="compositionally biased region" description="Low complexity" evidence="1">
    <location>
        <begin position="25"/>
        <end position="40"/>
    </location>
</feature>
<comment type="caution">
    <text evidence="2">The sequence shown here is derived from an EMBL/GenBank/DDBJ whole genome shotgun (WGS) entry which is preliminary data.</text>
</comment>
<feature type="region of interest" description="Disordered" evidence="1">
    <location>
        <begin position="1"/>
        <end position="60"/>
    </location>
</feature>
<gene>
    <name evidence="2" type="ORF">MVEN_01357700</name>
</gene>
<sequence>MSRLFDALKRGKSSPDEPEQAKDQSSSGESSELTSNLNSTLDGSGPVPKRRRPNFSRLGVPEWYADDPPLLQAMTGTAPPPELPAFSSAHFAIMHAMAAVKQPWFGLMLYNHGPANHSMPVYHNGGSKSCLHNCNFRIV</sequence>
<protein>
    <submittedName>
        <fullName evidence="2">Uncharacterized protein</fullName>
    </submittedName>
</protein>
<organism evidence="2 3">
    <name type="scientific">Mycena venus</name>
    <dbReference type="NCBI Taxonomy" id="2733690"/>
    <lineage>
        <taxon>Eukaryota</taxon>
        <taxon>Fungi</taxon>
        <taxon>Dikarya</taxon>
        <taxon>Basidiomycota</taxon>
        <taxon>Agaricomycotina</taxon>
        <taxon>Agaricomycetes</taxon>
        <taxon>Agaricomycetidae</taxon>
        <taxon>Agaricales</taxon>
        <taxon>Marasmiineae</taxon>
        <taxon>Mycenaceae</taxon>
        <taxon>Mycena</taxon>
    </lineage>
</organism>
<dbReference type="Proteomes" id="UP000620124">
    <property type="component" value="Unassembled WGS sequence"/>
</dbReference>
<proteinExistence type="predicted"/>
<dbReference type="OrthoDB" id="3024231at2759"/>
<keyword evidence="3" id="KW-1185">Reference proteome</keyword>
<reference evidence="2" key="1">
    <citation type="submission" date="2020-05" db="EMBL/GenBank/DDBJ databases">
        <title>Mycena genomes resolve the evolution of fungal bioluminescence.</title>
        <authorList>
            <person name="Tsai I.J."/>
        </authorList>
    </citation>
    <scope>NUCLEOTIDE SEQUENCE</scope>
    <source>
        <strain evidence="2">CCC161011</strain>
    </source>
</reference>